<dbReference type="PANTHER" id="PTHR24320">
    <property type="entry name" value="RETINOL DEHYDROGENASE"/>
    <property type="match status" value="1"/>
</dbReference>
<accession>A0A4R8S1P2</accession>
<dbReference type="InterPro" id="IPR002347">
    <property type="entry name" value="SDR_fam"/>
</dbReference>
<evidence type="ECO:0000256" key="1">
    <source>
        <dbReference type="ARBA" id="ARBA00006484"/>
    </source>
</evidence>
<proteinExistence type="inferred from homology"/>
<dbReference type="SUPFAM" id="SSF51735">
    <property type="entry name" value="NAD(P)-binding Rossmann-fold domains"/>
    <property type="match status" value="1"/>
</dbReference>
<dbReference type="Pfam" id="PF00106">
    <property type="entry name" value="adh_short"/>
    <property type="match status" value="1"/>
</dbReference>
<sequence>MSESTHQHTVVMTGATAGLGAHAAKLLAEHFNTRLIVGARGTGRGVPGAQVLPLDLASLDSVREFAEDVKRELGNVPIDVLVLNAGIQFRDTNHRTVDGFETTFAVNHLAHYLLARLLLPILADGGRLLITTSDTHDPAIIPFAPRSLDPEHLAHPETGGLSAGFHAYASSKLCNLLTARSFAASGEVTDRRIDVVAYNPGLTLGTNLAGESMSGRAITSAFRPVLRLLSTVRPAFYPGRVETAGKALADLSIGTLKPPQNRLYASLVKGKLTFPDPAPLAQDTRIADQLWRESAAMVGLKPA</sequence>
<evidence type="ECO:0000256" key="2">
    <source>
        <dbReference type="ARBA" id="ARBA00023002"/>
    </source>
</evidence>
<dbReference type="PRINTS" id="PR00081">
    <property type="entry name" value="GDHRDH"/>
</dbReference>
<name>A0A4R8S1P2_9MYCO</name>
<reference evidence="3 4" key="1">
    <citation type="journal article" date="2019" name="Sci. Rep.">
        <title>Extended insight into the Mycobacterium chelonae-abscessus complex through whole genome sequencing of Mycobacterium salmoniphilum outbreak and Mycobacterium salmoniphilum-like strains.</title>
        <authorList>
            <person name="Behra P.R.K."/>
            <person name="Das S."/>
            <person name="Pettersson B.M.F."/>
            <person name="Shirreff L."/>
            <person name="DuCote T."/>
            <person name="Jacobsson K.G."/>
            <person name="Ennis D.G."/>
            <person name="Kirsebom L.A."/>
        </authorList>
    </citation>
    <scope>NUCLEOTIDE SEQUENCE [LARGE SCALE GENOMIC DNA]</scope>
    <source>
        <strain evidence="3 4">DE 4585</strain>
    </source>
</reference>
<dbReference type="GO" id="GO:0016491">
    <property type="term" value="F:oxidoreductase activity"/>
    <property type="evidence" value="ECO:0007669"/>
    <property type="project" value="UniProtKB-KW"/>
</dbReference>
<protein>
    <submittedName>
        <fullName evidence="3">Oxidoreductase</fullName>
    </submittedName>
</protein>
<comment type="caution">
    <text evidence="3">The sequence shown here is derived from an EMBL/GenBank/DDBJ whole genome shotgun (WGS) entry which is preliminary data.</text>
</comment>
<dbReference type="RefSeq" id="WP_134073855.1">
    <property type="nucleotide sequence ID" value="NZ_PECH01000010.1"/>
</dbReference>
<comment type="similarity">
    <text evidence="1">Belongs to the short-chain dehydrogenases/reductases (SDR) family.</text>
</comment>
<organism evidence="3 4">
    <name type="scientific">Mycobacteroides salmoniphilum</name>
    <dbReference type="NCBI Taxonomy" id="404941"/>
    <lineage>
        <taxon>Bacteria</taxon>
        <taxon>Bacillati</taxon>
        <taxon>Actinomycetota</taxon>
        <taxon>Actinomycetes</taxon>
        <taxon>Mycobacteriales</taxon>
        <taxon>Mycobacteriaceae</taxon>
        <taxon>Mycobacteroides</taxon>
    </lineage>
</organism>
<keyword evidence="2" id="KW-0560">Oxidoreductase</keyword>
<evidence type="ECO:0000313" key="4">
    <source>
        <dbReference type="Proteomes" id="UP000295117"/>
    </source>
</evidence>
<dbReference type="EMBL" id="PECH01000010">
    <property type="protein sequence ID" value="TDZ77290.1"/>
    <property type="molecule type" value="Genomic_DNA"/>
</dbReference>
<gene>
    <name evidence="3" type="ORF">DE4585_04678</name>
</gene>
<evidence type="ECO:0000313" key="3">
    <source>
        <dbReference type="EMBL" id="TDZ77290.1"/>
    </source>
</evidence>
<dbReference type="AlphaFoldDB" id="A0A4R8S1P2"/>
<dbReference type="PANTHER" id="PTHR24320:SF152">
    <property type="entry name" value="SHORT-CHAIN DEHYDROGENASE_REDUCTASE FAMILY PROTEIN"/>
    <property type="match status" value="1"/>
</dbReference>
<dbReference type="Proteomes" id="UP000295117">
    <property type="component" value="Unassembled WGS sequence"/>
</dbReference>
<dbReference type="Gene3D" id="3.40.50.720">
    <property type="entry name" value="NAD(P)-binding Rossmann-like Domain"/>
    <property type="match status" value="1"/>
</dbReference>
<dbReference type="InterPro" id="IPR036291">
    <property type="entry name" value="NAD(P)-bd_dom_sf"/>
</dbReference>